<dbReference type="SUPFAM" id="SSF55073">
    <property type="entry name" value="Nucleotide cyclase"/>
    <property type="match status" value="1"/>
</dbReference>
<reference evidence="4" key="1">
    <citation type="journal article" date="2023" name="Mol. Biol. Evol.">
        <title>Third-Generation Sequencing Reveals the Adaptive Role of the Epigenome in Three Deep-Sea Polychaetes.</title>
        <authorList>
            <person name="Perez M."/>
            <person name="Aroh O."/>
            <person name="Sun Y."/>
            <person name="Lan Y."/>
            <person name="Juniper S.K."/>
            <person name="Young C.R."/>
            <person name="Angers B."/>
            <person name="Qian P.Y."/>
        </authorList>
    </citation>
    <scope>NUCLEOTIDE SEQUENCE</scope>
    <source>
        <strain evidence="4">R07B-5</strain>
    </source>
</reference>
<evidence type="ECO:0000259" key="3">
    <source>
        <dbReference type="PROSITE" id="PS50125"/>
    </source>
</evidence>
<feature type="transmembrane region" description="Helical" evidence="2">
    <location>
        <begin position="12"/>
        <end position="32"/>
    </location>
</feature>
<keyword evidence="2" id="KW-0472">Membrane</keyword>
<accession>A0AAD9KN65</accession>
<feature type="transmembrane region" description="Helical" evidence="2">
    <location>
        <begin position="131"/>
        <end position="155"/>
    </location>
</feature>
<dbReference type="GO" id="GO:0070482">
    <property type="term" value="P:response to oxygen levels"/>
    <property type="evidence" value="ECO:0007669"/>
    <property type="project" value="TreeGrafter"/>
</dbReference>
<keyword evidence="2" id="KW-1133">Transmembrane helix</keyword>
<sequence>MFDAKKAFATEMAYGALFFINGGFSVFEYVAFAQSRAVVNISLESAVAYSDIVRDSYIEYRERNITVITTMRNYIFNRNAFSGMIGQPSRQLALWWFHNATDFMNELFNVGSTVKLYIADKANKSYRSDTIGIIIISIAFCILTPFCFLMGNAVLQQLANKNKMEFYAVKSSKVLKGVDSLGNRAMCNVINSRLWDGGVTSKAMSSGCRPLPQVSILVAEVVGIPSQLSKRNFKMAANVMKAFDKCLDAVALQHDVIQKKDGYTVMIASGVANSCYYDHASHLVQFAADLLHKVKALPLINNHRLHIRIGINSGTVEAGVIELTTDVYLGYFSGRSVSTAESIASSSKGGFQAVVARRSPVW</sequence>
<dbReference type="GO" id="GO:0008074">
    <property type="term" value="C:guanylate cyclase complex, soluble"/>
    <property type="evidence" value="ECO:0007669"/>
    <property type="project" value="TreeGrafter"/>
</dbReference>
<dbReference type="PROSITE" id="PS50125">
    <property type="entry name" value="GUANYLATE_CYCLASE_2"/>
    <property type="match status" value="1"/>
</dbReference>
<evidence type="ECO:0000313" key="4">
    <source>
        <dbReference type="EMBL" id="KAK2174257.1"/>
    </source>
</evidence>
<keyword evidence="5" id="KW-1185">Reference proteome</keyword>
<keyword evidence="2" id="KW-0812">Transmembrane</keyword>
<dbReference type="Proteomes" id="UP001209878">
    <property type="component" value="Unassembled WGS sequence"/>
</dbReference>
<name>A0AAD9KN65_RIDPI</name>
<dbReference type="InterPro" id="IPR001054">
    <property type="entry name" value="A/G_cyclase"/>
</dbReference>
<dbReference type="GO" id="GO:0019934">
    <property type="term" value="P:cGMP-mediated signaling"/>
    <property type="evidence" value="ECO:0007669"/>
    <property type="project" value="TreeGrafter"/>
</dbReference>
<evidence type="ECO:0000256" key="1">
    <source>
        <dbReference type="ARBA" id="ARBA00023239"/>
    </source>
</evidence>
<dbReference type="Gene3D" id="3.30.70.1230">
    <property type="entry name" value="Nucleotide cyclase"/>
    <property type="match status" value="1"/>
</dbReference>
<evidence type="ECO:0000256" key="2">
    <source>
        <dbReference type="SAM" id="Phobius"/>
    </source>
</evidence>
<dbReference type="PANTHER" id="PTHR45655">
    <property type="entry name" value="GUANYLATE CYCLASE SOLUBLE SUBUNIT BETA-2"/>
    <property type="match status" value="1"/>
</dbReference>
<dbReference type="Pfam" id="PF00211">
    <property type="entry name" value="Guanylate_cyc"/>
    <property type="match status" value="1"/>
</dbReference>
<dbReference type="EMBL" id="JAODUO010000815">
    <property type="protein sequence ID" value="KAK2174257.1"/>
    <property type="molecule type" value="Genomic_DNA"/>
</dbReference>
<dbReference type="PANTHER" id="PTHR45655:SF5">
    <property type="entry name" value="SOLUBLE GUANYLATE CYCLASE 89DA-RELATED"/>
    <property type="match status" value="1"/>
</dbReference>
<dbReference type="GO" id="GO:0004383">
    <property type="term" value="F:guanylate cyclase activity"/>
    <property type="evidence" value="ECO:0007669"/>
    <property type="project" value="TreeGrafter"/>
</dbReference>
<gene>
    <name evidence="4" type="ORF">NP493_815g01015</name>
</gene>
<comment type="caution">
    <text evidence="4">The sequence shown here is derived from an EMBL/GenBank/DDBJ whole genome shotgun (WGS) entry which is preliminary data.</text>
</comment>
<dbReference type="AlphaFoldDB" id="A0AAD9KN65"/>
<keyword evidence="1" id="KW-0456">Lyase</keyword>
<evidence type="ECO:0000313" key="5">
    <source>
        <dbReference type="Proteomes" id="UP001209878"/>
    </source>
</evidence>
<dbReference type="InterPro" id="IPR029787">
    <property type="entry name" value="Nucleotide_cyclase"/>
</dbReference>
<proteinExistence type="predicted"/>
<organism evidence="4 5">
    <name type="scientific">Ridgeia piscesae</name>
    <name type="common">Tubeworm</name>
    <dbReference type="NCBI Taxonomy" id="27915"/>
    <lineage>
        <taxon>Eukaryota</taxon>
        <taxon>Metazoa</taxon>
        <taxon>Spiralia</taxon>
        <taxon>Lophotrochozoa</taxon>
        <taxon>Annelida</taxon>
        <taxon>Polychaeta</taxon>
        <taxon>Sedentaria</taxon>
        <taxon>Canalipalpata</taxon>
        <taxon>Sabellida</taxon>
        <taxon>Siboglinidae</taxon>
        <taxon>Ridgeia</taxon>
    </lineage>
</organism>
<protein>
    <recommendedName>
        <fullName evidence="3">Guanylate cyclase domain-containing protein</fullName>
    </recommendedName>
</protein>
<feature type="domain" description="Guanylate cyclase" evidence="3">
    <location>
        <begin position="215"/>
        <end position="344"/>
    </location>
</feature>